<evidence type="ECO:0000313" key="2">
    <source>
        <dbReference type="Proteomes" id="UP000250079"/>
    </source>
</evidence>
<dbReference type="AlphaFoldDB" id="A0A2Z2NNV4"/>
<gene>
    <name evidence="1" type="ORF">IMCC3135_14120</name>
</gene>
<keyword evidence="2" id="KW-1185">Reference proteome</keyword>
<dbReference type="Proteomes" id="UP000250079">
    <property type="component" value="Chromosome"/>
</dbReference>
<proteinExistence type="predicted"/>
<dbReference type="EMBL" id="CP018632">
    <property type="protein sequence ID" value="ASJ72909.1"/>
    <property type="molecule type" value="Genomic_DNA"/>
</dbReference>
<evidence type="ECO:0000313" key="1">
    <source>
        <dbReference type="EMBL" id="ASJ72909.1"/>
    </source>
</evidence>
<name>A0A2Z2NNV4_9GAMM</name>
<reference evidence="1 2" key="1">
    <citation type="submission" date="2016-12" db="EMBL/GenBank/DDBJ databases">
        <authorList>
            <person name="Song W.-J."/>
            <person name="Kurnit D.M."/>
        </authorList>
    </citation>
    <scope>NUCLEOTIDE SEQUENCE [LARGE SCALE GENOMIC DNA]</scope>
    <source>
        <strain evidence="1 2">IMCC3135</strain>
    </source>
</reference>
<accession>A0A2Z2NNV4</accession>
<organism evidence="1 2">
    <name type="scientific">Granulosicoccus antarcticus IMCC3135</name>
    <dbReference type="NCBI Taxonomy" id="1192854"/>
    <lineage>
        <taxon>Bacteria</taxon>
        <taxon>Pseudomonadati</taxon>
        <taxon>Pseudomonadota</taxon>
        <taxon>Gammaproteobacteria</taxon>
        <taxon>Chromatiales</taxon>
        <taxon>Granulosicoccaceae</taxon>
        <taxon>Granulosicoccus</taxon>
    </lineage>
</organism>
<dbReference type="KEGG" id="gai:IMCC3135_14120"/>
<sequence length="246" mass="27522">MMESMTKIRLHGTAGYVLKTCRSNPGRSTEPPERHRCANSPCKVVLFFHFAMALCSPVASYAGGLDAAEQQLAETLSNQVLWPTESEQKLVSHPLGTQTLFIESQESKKRDQERKARVYQYDYNRQAARLLVIELDKQTVTRTSAIDSVHLPLNQTEIDFAIAMLADNALIIEQLRAEQSNRGVHPFDFLSELDVKASIFEPLDSNHPCAIARCALLSLFDASSTVFSIEPIAFLNSQQIGLLQQR</sequence>
<protein>
    <submittedName>
        <fullName evidence="1">Uncharacterized protein</fullName>
    </submittedName>
</protein>